<feature type="domain" description="FecR protein" evidence="2">
    <location>
        <begin position="133"/>
        <end position="225"/>
    </location>
</feature>
<feature type="domain" description="FecR N-terminal" evidence="3">
    <location>
        <begin position="20"/>
        <end position="61"/>
    </location>
</feature>
<organism evidence="4 5">
    <name type="scientific">Nitrospira defluvii</name>
    <dbReference type="NCBI Taxonomy" id="330214"/>
    <lineage>
        <taxon>Bacteria</taxon>
        <taxon>Pseudomonadati</taxon>
        <taxon>Nitrospirota</taxon>
        <taxon>Nitrospiria</taxon>
        <taxon>Nitrospirales</taxon>
        <taxon>Nitrospiraceae</taxon>
        <taxon>Nitrospira</taxon>
    </lineage>
</organism>
<gene>
    <name evidence="4" type="ORF">NSPZN2_150023</name>
</gene>
<dbReference type="RefSeq" id="WP_213042052.1">
    <property type="nucleotide sequence ID" value="NZ_CAJNBJ010000007.1"/>
</dbReference>
<evidence type="ECO:0000256" key="1">
    <source>
        <dbReference type="SAM" id="MobiDB-lite"/>
    </source>
</evidence>
<evidence type="ECO:0000259" key="3">
    <source>
        <dbReference type="Pfam" id="PF16220"/>
    </source>
</evidence>
<reference evidence="4 5" key="1">
    <citation type="submission" date="2021-02" db="EMBL/GenBank/DDBJ databases">
        <authorList>
            <person name="Han P."/>
        </authorList>
    </citation>
    <scope>NUCLEOTIDE SEQUENCE [LARGE SCALE GENOMIC DNA]</scope>
    <source>
        <strain evidence="4">Candidatus Nitrospira sp. ZN2</strain>
    </source>
</reference>
<evidence type="ECO:0000313" key="5">
    <source>
        <dbReference type="Proteomes" id="UP000675880"/>
    </source>
</evidence>
<proteinExistence type="predicted"/>
<keyword evidence="5" id="KW-1185">Reference proteome</keyword>
<comment type="caution">
    <text evidence="4">The sequence shown here is derived from an EMBL/GenBank/DDBJ whole genome shotgun (WGS) entry which is preliminary data.</text>
</comment>
<dbReference type="Gene3D" id="2.60.120.1440">
    <property type="match status" value="1"/>
</dbReference>
<name>A0ABN7LH04_9BACT</name>
<dbReference type="InterPro" id="IPR012373">
    <property type="entry name" value="Ferrdict_sens_TM"/>
</dbReference>
<dbReference type="PIRSF" id="PIRSF018266">
    <property type="entry name" value="FecR"/>
    <property type="match status" value="1"/>
</dbReference>
<protein>
    <recommendedName>
        <fullName evidence="6">FecR family protein</fullName>
    </recommendedName>
</protein>
<evidence type="ECO:0008006" key="6">
    <source>
        <dbReference type="Google" id="ProtNLM"/>
    </source>
</evidence>
<dbReference type="Pfam" id="PF16220">
    <property type="entry name" value="DUF4880"/>
    <property type="match status" value="1"/>
</dbReference>
<sequence>MPQPDDIESSQHLAPQRPWEEANAWLLRIHSGMMSEQERRDFSAWRTRDPEHESQFRQAQHFWQALDGLADQVRRDPPPAANPPPHKSLPLPASTPPKFDYRRRPWGMALAASLLLATLGFSLWPSVEFWLADYHTRPGEHTAVSLADGSVVHLNTRSALSVSLSQNRRSLSLKQGEALFEVAHDPARPFEVTVGDGVVQALGTVFNIDRHGRDTVVSVLDGTVRVLRRDHSIDVHAGSRIIIEDGGRVTHPEPVNLPSVTAWRRHELVFDQMPLHEIIAELNRYRTDMVLIVDTSLRTQKLSGSVSLNDPVQSLTLLQRAARFRTIQLTPYLTILAR</sequence>
<dbReference type="Pfam" id="PF04773">
    <property type="entry name" value="FecR"/>
    <property type="match status" value="1"/>
</dbReference>
<accession>A0ABN7LH04</accession>
<evidence type="ECO:0000259" key="2">
    <source>
        <dbReference type="Pfam" id="PF04773"/>
    </source>
</evidence>
<feature type="region of interest" description="Disordered" evidence="1">
    <location>
        <begin position="72"/>
        <end position="96"/>
    </location>
</feature>
<dbReference type="InterPro" id="IPR006860">
    <property type="entry name" value="FecR"/>
</dbReference>
<dbReference type="Proteomes" id="UP000675880">
    <property type="component" value="Unassembled WGS sequence"/>
</dbReference>
<dbReference type="InterPro" id="IPR032623">
    <property type="entry name" value="FecR_N"/>
</dbReference>
<feature type="compositionally biased region" description="Pro residues" evidence="1">
    <location>
        <begin position="78"/>
        <end position="87"/>
    </location>
</feature>
<evidence type="ECO:0000313" key="4">
    <source>
        <dbReference type="EMBL" id="CAE6741995.1"/>
    </source>
</evidence>
<dbReference type="PANTHER" id="PTHR30273">
    <property type="entry name" value="PERIPLASMIC SIGNAL SENSOR AND SIGMA FACTOR ACTIVATOR FECR-RELATED"/>
    <property type="match status" value="1"/>
</dbReference>
<dbReference type="PANTHER" id="PTHR30273:SF2">
    <property type="entry name" value="PROTEIN FECR"/>
    <property type="match status" value="1"/>
</dbReference>
<dbReference type="EMBL" id="CAJNBJ010000007">
    <property type="protein sequence ID" value="CAE6741995.1"/>
    <property type="molecule type" value="Genomic_DNA"/>
</dbReference>